<dbReference type="SMART" id="SM00255">
    <property type="entry name" value="TIR"/>
    <property type="match status" value="1"/>
</dbReference>
<dbReference type="SUPFAM" id="SSF52200">
    <property type="entry name" value="Toll/Interleukin receptor TIR domain"/>
    <property type="match status" value="1"/>
</dbReference>
<dbReference type="FunFam" id="3.40.50.10140:FF:000007">
    <property type="entry name" value="Disease resistance protein (TIR-NBS-LRR class)"/>
    <property type="match status" value="1"/>
</dbReference>
<organism evidence="3 4">
    <name type="scientific">Arachis hypogaea</name>
    <name type="common">Peanut</name>
    <dbReference type="NCBI Taxonomy" id="3818"/>
    <lineage>
        <taxon>Eukaryota</taxon>
        <taxon>Viridiplantae</taxon>
        <taxon>Streptophyta</taxon>
        <taxon>Embryophyta</taxon>
        <taxon>Tracheophyta</taxon>
        <taxon>Spermatophyta</taxon>
        <taxon>Magnoliopsida</taxon>
        <taxon>eudicotyledons</taxon>
        <taxon>Gunneridae</taxon>
        <taxon>Pentapetalae</taxon>
        <taxon>rosids</taxon>
        <taxon>fabids</taxon>
        <taxon>Fabales</taxon>
        <taxon>Fabaceae</taxon>
        <taxon>Papilionoideae</taxon>
        <taxon>50 kb inversion clade</taxon>
        <taxon>dalbergioids sensu lato</taxon>
        <taxon>Dalbergieae</taxon>
        <taxon>Pterocarpus clade</taxon>
        <taxon>Arachis</taxon>
    </lineage>
</organism>
<dbReference type="PANTHER" id="PTHR32009">
    <property type="entry name" value="TMV RESISTANCE PROTEIN N-LIKE"/>
    <property type="match status" value="1"/>
</dbReference>
<keyword evidence="4" id="KW-1185">Reference proteome</keyword>
<dbReference type="Gene3D" id="3.40.50.10140">
    <property type="entry name" value="Toll/interleukin-1 receptor homology (TIR) domain"/>
    <property type="match status" value="1"/>
</dbReference>
<dbReference type="InterPro" id="IPR000157">
    <property type="entry name" value="TIR_dom"/>
</dbReference>
<dbReference type="AlphaFoldDB" id="A0A445D4E2"/>
<dbReference type="PROSITE" id="PS50104">
    <property type="entry name" value="TIR"/>
    <property type="match status" value="1"/>
</dbReference>
<dbReference type="Pfam" id="PF01582">
    <property type="entry name" value="TIR"/>
    <property type="match status" value="1"/>
</dbReference>
<proteinExistence type="predicted"/>
<accession>A0A445D4E2</accession>
<evidence type="ECO:0000256" key="1">
    <source>
        <dbReference type="ARBA" id="ARBA00023027"/>
    </source>
</evidence>
<reference evidence="3 4" key="1">
    <citation type="submission" date="2019-01" db="EMBL/GenBank/DDBJ databases">
        <title>Sequencing of cultivated peanut Arachis hypogaea provides insights into genome evolution and oil improvement.</title>
        <authorList>
            <person name="Chen X."/>
        </authorList>
    </citation>
    <scope>NUCLEOTIDE SEQUENCE [LARGE SCALE GENOMIC DNA]</scope>
    <source>
        <strain evidence="4">cv. Fuhuasheng</strain>
        <tissue evidence="3">Leaves</tissue>
    </source>
</reference>
<sequence>MGLQPSHSSSSSSWHWEYDVFLNFRGPDTRYGFTGYLYKALCDKGIHAFMDFDDIHRGNEISASLMKAIEASRIAILVFSKNYAESSYCLNELVKIMECSQRHGQFVLPVFYGVDPSVVRHQKGIYEEALAKTGRTFEHAMDRVQRWRTAMADAANLSGLHFKGNEYEHEFIGKIVRVVSRNIRNIASPVVGIHENGGTEAESLLQDNQRNTSKVKAETEANVENFMEVDVFEKSVCVQLESLKRKKRELEGEICAINDQITEFQRKTVAKRKKAFDSGKNAKLKSIVT</sequence>
<gene>
    <name evidence="3" type="ORF">Ahy_A05g023656</name>
</gene>
<dbReference type="Proteomes" id="UP000289738">
    <property type="component" value="Chromosome A05"/>
</dbReference>
<dbReference type="PANTHER" id="PTHR32009:SF144">
    <property type="entry name" value="RESISTANCE PROTEIN (TIR-NBS-LRR CLASS), PUTATIVE-RELATED"/>
    <property type="match status" value="1"/>
</dbReference>
<keyword evidence="1" id="KW-0520">NAD</keyword>
<dbReference type="GO" id="GO:0007165">
    <property type="term" value="P:signal transduction"/>
    <property type="evidence" value="ECO:0007669"/>
    <property type="project" value="InterPro"/>
</dbReference>
<dbReference type="InterPro" id="IPR035897">
    <property type="entry name" value="Toll_tir_struct_dom_sf"/>
</dbReference>
<evidence type="ECO:0000313" key="4">
    <source>
        <dbReference type="Proteomes" id="UP000289738"/>
    </source>
</evidence>
<feature type="domain" description="TIR" evidence="2">
    <location>
        <begin position="16"/>
        <end position="183"/>
    </location>
</feature>
<dbReference type="EMBL" id="SDMP01000005">
    <property type="protein sequence ID" value="RYR57991.1"/>
    <property type="molecule type" value="Genomic_DNA"/>
</dbReference>
<protein>
    <recommendedName>
        <fullName evidence="2">TIR domain-containing protein</fullName>
    </recommendedName>
</protein>
<evidence type="ECO:0000313" key="3">
    <source>
        <dbReference type="EMBL" id="RYR57991.1"/>
    </source>
</evidence>
<comment type="caution">
    <text evidence="3">The sequence shown here is derived from an EMBL/GenBank/DDBJ whole genome shotgun (WGS) entry which is preliminary data.</text>
</comment>
<name>A0A445D4E2_ARAHY</name>
<evidence type="ECO:0000259" key="2">
    <source>
        <dbReference type="PROSITE" id="PS50104"/>
    </source>
</evidence>